<protein>
    <submittedName>
        <fullName evidence="7">DUF4870 domain-containing protein</fullName>
    </submittedName>
</protein>
<keyword evidence="3 6" id="KW-1133">Transmembrane helix</keyword>
<comment type="caution">
    <text evidence="7">The sequence shown here is derived from an EMBL/GenBank/DDBJ whole genome shotgun (WGS) entry which is preliminary data.</text>
</comment>
<evidence type="ECO:0000256" key="2">
    <source>
        <dbReference type="ARBA" id="ARBA00022692"/>
    </source>
</evidence>
<sequence length="132" mass="14884">MENQPYNPNPNPNSPPYTSMSQSDERTWGMLAHLSALAGFIIPFGNIIGPLVIWQIYKDKSEYVTFHSKESLNFQITMSIAYVVSIILVFLLIGIALLMILGVVSVILFVIAAVKANNGEYYKYPFTFRFVN</sequence>
<evidence type="ECO:0000256" key="6">
    <source>
        <dbReference type="SAM" id="Phobius"/>
    </source>
</evidence>
<evidence type="ECO:0000313" key="7">
    <source>
        <dbReference type="EMBL" id="GAA4399346.1"/>
    </source>
</evidence>
<dbReference type="RefSeq" id="WP_345264770.1">
    <property type="nucleotide sequence ID" value="NZ_BAABHB010000002.1"/>
</dbReference>
<gene>
    <name evidence="7" type="ORF">GCM10023187_11040</name>
</gene>
<evidence type="ECO:0000313" key="8">
    <source>
        <dbReference type="Proteomes" id="UP001500936"/>
    </source>
</evidence>
<organism evidence="7 8">
    <name type="scientific">Nibrella viscosa</name>
    <dbReference type="NCBI Taxonomy" id="1084524"/>
    <lineage>
        <taxon>Bacteria</taxon>
        <taxon>Pseudomonadati</taxon>
        <taxon>Bacteroidota</taxon>
        <taxon>Cytophagia</taxon>
        <taxon>Cytophagales</taxon>
        <taxon>Spirosomataceae</taxon>
        <taxon>Nibrella</taxon>
    </lineage>
</organism>
<evidence type="ECO:0000256" key="1">
    <source>
        <dbReference type="ARBA" id="ARBA00004141"/>
    </source>
</evidence>
<dbReference type="Pfam" id="PF09685">
    <property type="entry name" value="MamF_MmsF"/>
    <property type="match status" value="1"/>
</dbReference>
<reference evidence="8" key="1">
    <citation type="journal article" date="2019" name="Int. J. Syst. Evol. Microbiol.">
        <title>The Global Catalogue of Microorganisms (GCM) 10K type strain sequencing project: providing services to taxonomists for standard genome sequencing and annotation.</title>
        <authorList>
            <consortium name="The Broad Institute Genomics Platform"/>
            <consortium name="The Broad Institute Genome Sequencing Center for Infectious Disease"/>
            <person name="Wu L."/>
            <person name="Ma J."/>
        </authorList>
    </citation>
    <scope>NUCLEOTIDE SEQUENCE [LARGE SCALE GENOMIC DNA]</scope>
    <source>
        <strain evidence="8">JCM 17925</strain>
    </source>
</reference>
<name>A0ABP8K1L3_9BACT</name>
<dbReference type="Proteomes" id="UP001500936">
    <property type="component" value="Unassembled WGS sequence"/>
</dbReference>
<proteinExistence type="predicted"/>
<dbReference type="InterPro" id="IPR019109">
    <property type="entry name" value="MamF_MmsF"/>
</dbReference>
<keyword evidence="8" id="KW-1185">Reference proteome</keyword>
<feature type="transmembrane region" description="Helical" evidence="6">
    <location>
        <begin position="80"/>
        <end position="113"/>
    </location>
</feature>
<keyword evidence="2 6" id="KW-0812">Transmembrane</keyword>
<feature type="transmembrane region" description="Helical" evidence="6">
    <location>
        <begin position="30"/>
        <end position="57"/>
    </location>
</feature>
<dbReference type="EMBL" id="BAABHB010000002">
    <property type="protein sequence ID" value="GAA4399346.1"/>
    <property type="molecule type" value="Genomic_DNA"/>
</dbReference>
<accession>A0ABP8K1L3</accession>
<evidence type="ECO:0000256" key="5">
    <source>
        <dbReference type="SAM" id="MobiDB-lite"/>
    </source>
</evidence>
<keyword evidence="4 6" id="KW-0472">Membrane</keyword>
<evidence type="ECO:0000256" key="3">
    <source>
        <dbReference type="ARBA" id="ARBA00022989"/>
    </source>
</evidence>
<evidence type="ECO:0000256" key="4">
    <source>
        <dbReference type="ARBA" id="ARBA00023136"/>
    </source>
</evidence>
<feature type="region of interest" description="Disordered" evidence="5">
    <location>
        <begin position="1"/>
        <end position="22"/>
    </location>
</feature>
<comment type="subcellular location">
    <subcellularLocation>
        <location evidence="1">Membrane</location>
        <topology evidence="1">Multi-pass membrane protein</topology>
    </subcellularLocation>
</comment>